<gene>
    <name evidence="2" type="ORF">DM808_01895</name>
</gene>
<dbReference type="EMBL" id="CP029812">
    <property type="protein sequence ID" value="AWU39908.1"/>
    <property type="molecule type" value="Genomic_DNA"/>
</dbReference>
<accession>A0ABN5M392</accession>
<protein>
    <recommendedName>
        <fullName evidence="1">Nucleotide modification associated domain-containing protein</fullName>
    </recommendedName>
</protein>
<dbReference type="InterPro" id="IPR011630">
    <property type="entry name" value="DUF1599"/>
</dbReference>
<feature type="domain" description="Nucleotide modification associated" evidence="1">
    <location>
        <begin position="94"/>
        <end position="156"/>
    </location>
</feature>
<dbReference type="Pfam" id="PF07659">
    <property type="entry name" value="DUF1599"/>
    <property type="match status" value="1"/>
</dbReference>
<evidence type="ECO:0000259" key="1">
    <source>
        <dbReference type="Pfam" id="PF07659"/>
    </source>
</evidence>
<sequence length="159" mass="19032">MRKNKTSMQYDVISNECRTHFLKKKFLIPKKFCNYILIKIDQNNWIEIVNYSVLAGIMIQQKKIDSMLSVSATTIIIDVYDQYIKKAKSLMEKKNSDYEEAWKYMSISSIKDLIMQKIFRIQGMEKRFYEVENYAYKVQDNYIDILNYAIFALIKMKNP</sequence>
<evidence type="ECO:0000313" key="3">
    <source>
        <dbReference type="Proteomes" id="UP000247917"/>
    </source>
</evidence>
<name>A0ABN5M392_9FLAO</name>
<organism evidence="2 3">
    <name type="scientific">Blattabacterium punctulatus</name>
    <dbReference type="NCBI Taxonomy" id="164514"/>
    <lineage>
        <taxon>Bacteria</taxon>
        <taxon>Pseudomonadati</taxon>
        <taxon>Bacteroidota</taxon>
        <taxon>Flavobacteriia</taxon>
        <taxon>Flavobacteriales</taxon>
        <taxon>Blattabacteriaceae</taxon>
        <taxon>Blattabacterium</taxon>
    </lineage>
</organism>
<reference evidence="2 3" key="1">
    <citation type="journal article" date="2018" name="Genome Biol. Evol.">
        <title>Parallel and Gradual Genome Erosion in the Blattabacterium Endosymbionts of Mastotermes darwiniensis and Cryptocercus Wood Roaches.</title>
        <authorList>
            <person name="Kinjo Y."/>
            <person name="Bourguignon T."/>
            <person name="Tong K.J."/>
            <person name="Kuwahara H."/>
            <person name="Lim S.J."/>
            <person name="Yoon K.B."/>
            <person name="Shigenobu S."/>
            <person name="Park Y.C."/>
            <person name="Nalepa C.A."/>
            <person name="Hongoh Y."/>
            <person name="Ohkuma M."/>
            <person name="Lo N."/>
            <person name="Tokuda G."/>
        </authorList>
    </citation>
    <scope>NUCLEOTIDE SEQUENCE [LARGE SCALE GENOMIC DNA]</scope>
    <source>
        <strain evidence="2 3">CPUsv</strain>
    </source>
</reference>
<proteinExistence type="predicted"/>
<evidence type="ECO:0000313" key="2">
    <source>
        <dbReference type="EMBL" id="AWU39908.1"/>
    </source>
</evidence>
<dbReference type="Proteomes" id="UP000247917">
    <property type="component" value="Chromosome"/>
</dbReference>
<dbReference type="RefSeq" id="WP_110540315.1">
    <property type="nucleotide sequence ID" value="NZ_CP029812.1"/>
</dbReference>
<keyword evidence="3" id="KW-1185">Reference proteome</keyword>